<dbReference type="SFLD" id="SFLDG01150">
    <property type="entry name" value="Main.1:_Beta-like"/>
    <property type="match status" value="1"/>
</dbReference>
<dbReference type="SUPFAM" id="SSF47616">
    <property type="entry name" value="GST C-terminal domain-like"/>
    <property type="match status" value="1"/>
</dbReference>
<name>A0ABT7FGJ8_9RHOB</name>
<accession>A0ABT7FGJ8</accession>
<dbReference type="RefSeq" id="WP_284486213.1">
    <property type="nucleotide sequence ID" value="NZ_JASNJE010000017.1"/>
</dbReference>
<dbReference type="EMBL" id="JASNJE010000017">
    <property type="protein sequence ID" value="MDK3074252.1"/>
    <property type="molecule type" value="Genomic_DNA"/>
</dbReference>
<feature type="domain" description="GST N-terminal" evidence="1">
    <location>
        <begin position="1"/>
        <end position="79"/>
    </location>
</feature>
<dbReference type="SUPFAM" id="SSF52833">
    <property type="entry name" value="Thioredoxin-like"/>
    <property type="match status" value="1"/>
</dbReference>
<dbReference type="PANTHER" id="PTHR44051:SF8">
    <property type="entry name" value="GLUTATHIONE S-TRANSFERASE GSTA"/>
    <property type="match status" value="1"/>
</dbReference>
<comment type="caution">
    <text evidence="3">The sequence shown here is derived from an EMBL/GenBank/DDBJ whole genome shotgun (WGS) entry which is preliminary data.</text>
</comment>
<dbReference type="InterPro" id="IPR036249">
    <property type="entry name" value="Thioredoxin-like_sf"/>
</dbReference>
<protein>
    <submittedName>
        <fullName evidence="3">Glutathione S-transferase family protein</fullName>
    </submittedName>
</protein>
<dbReference type="InterPro" id="IPR010987">
    <property type="entry name" value="Glutathione-S-Trfase_C-like"/>
</dbReference>
<dbReference type="PROSITE" id="PS50404">
    <property type="entry name" value="GST_NTER"/>
    <property type="match status" value="1"/>
</dbReference>
<evidence type="ECO:0000313" key="3">
    <source>
        <dbReference type="EMBL" id="MDK3074252.1"/>
    </source>
</evidence>
<gene>
    <name evidence="3" type="ORF">QO034_14130</name>
</gene>
<feature type="domain" description="GST C-terminal" evidence="2">
    <location>
        <begin position="84"/>
        <end position="209"/>
    </location>
</feature>
<dbReference type="CDD" id="cd03057">
    <property type="entry name" value="GST_N_Beta"/>
    <property type="match status" value="1"/>
</dbReference>
<evidence type="ECO:0000313" key="4">
    <source>
        <dbReference type="Proteomes" id="UP001227126"/>
    </source>
</evidence>
<organism evidence="3 4">
    <name type="scientific">Sedimentitalea xiamensis</name>
    <dbReference type="NCBI Taxonomy" id="3050037"/>
    <lineage>
        <taxon>Bacteria</taxon>
        <taxon>Pseudomonadati</taxon>
        <taxon>Pseudomonadota</taxon>
        <taxon>Alphaproteobacteria</taxon>
        <taxon>Rhodobacterales</taxon>
        <taxon>Paracoccaceae</taxon>
        <taxon>Sedimentitalea</taxon>
    </lineage>
</organism>
<dbReference type="InterPro" id="IPR040079">
    <property type="entry name" value="Glutathione_S-Trfase"/>
</dbReference>
<dbReference type="SFLD" id="SFLDS00019">
    <property type="entry name" value="Glutathione_Transferase_(cytos"/>
    <property type="match status" value="1"/>
</dbReference>
<keyword evidence="4" id="KW-1185">Reference proteome</keyword>
<dbReference type="Proteomes" id="UP001227126">
    <property type="component" value="Unassembled WGS sequence"/>
</dbReference>
<dbReference type="Gene3D" id="3.40.30.10">
    <property type="entry name" value="Glutaredoxin"/>
    <property type="match status" value="1"/>
</dbReference>
<evidence type="ECO:0000259" key="1">
    <source>
        <dbReference type="PROSITE" id="PS50404"/>
    </source>
</evidence>
<dbReference type="PROSITE" id="PS50405">
    <property type="entry name" value="GST_CTER"/>
    <property type="match status" value="1"/>
</dbReference>
<dbReference type="CDD" id="cd03188">
    <property type="entry name" value="GST_C_Beta"/>
    <property type="match status" value="1"/>
</dbReference>
<dbReference type="InterPro" id="IPR036282">
    <property type="entry name" value="Glutathione-S-Trfase_C_sf"/>
</dbReference>
<evidence type="ECO:0000259" key="2">
    <source>
        <dbReference type="PROSITE" id="PS50405"/>
    </source>
</evidence>
<dbReference type="Pfam" id="PF13410">
    <property type="entry name" value="GST_C_2"/>
    <property type="match status" value="1"/>
</dbReference>
<dbReference type="SFLD" id="SFLDG00358">
    <property type="entry name" value="Main_(cytGST)"/>
    <property type="match status" value="1"/>
</dbReference>
<dbReference type="InterPro" id="IPR004045">
    <property type="entry name" value="Glutathione_S-Trfase_N"/>
</dbReference>
<sequence length="209" mass="22841">MTLYCSPGSISVAAALALHEAGLPFQQARVNFAAAEQTGADYHRINPKGRVPALVTEDGILTETGAILDYVAARAPEAGLVPPDAFAAAKMRETMYYLASTMHVNHAHRMRGHRWASLQSSFDDMASKVTETMTACCAHIEDHALRGPYVLGDGFSLADPYLFVVTTWLSGDGVELARFPKLSAFVERMHRRPSVRAMYETGLLQRKTA</sequence>
<reference evidence="3 4" key="1">
    <citation type="submission" date="2023-05" db="EMBL/GenBank/DDBJ databases">
        <title>Sedimentitalea sp. nov. JM2-8.</title>
        <authorList>
            <person name="Huang J."/>
        </authorList>
    </citation>
    <scope>NUCLEOTIDE SEQUENCE [LARGE SCALE GENOMIC DNA]</scope>
    <source>
        <strain evidence="3 4">JM2-8</strain>
    </source>
</reference>
<dbReference type="Pfam" id="PF02798">
    <property type="entry name" value="GST_N"/>
    <property type="match status" value="1"/>
</dbReference>
<dbReference type="PANTHER" id="PTHR44051">
    <property type="entry name" value="GLUTATHIONE S-TRANSFERASE-RELATED"/>
    <property type="match status" value="1"/>
</dbReference>
<dbReference type="Gene3D" id="1.20.1050.10">
    <property type="match status" value="1"/>
</dbReference>
<proteinExistence type="predicted"/>